<evidence type="ECO:0000256" key="1">
    <source>
        <dbReference type="SAM" id="MobiDB-lite"/>
    </source>
</evidence>
<proteinExistence type="predicted"/>
<keyword evidence="4" id="KW-1185">Reference proteome</keyword>
<evidence type="ECO:0000259" key="2">
    <source>
        <dbReference type="Pfam" id="PF12770"/>
    </source>
</evidence>
<dbReference type="PANTHER" id="PTHR19959">
    <property type="entry name" value="KINESIN LIGHT CHAIN"/>
    <property type="match status" value="1"/>
</dbReference>
<organism evidence="3 4">
    <name type="scientific">Ephemerocybe angulata</name>
    <dbReference type="NCBI Taxonomy" id="980116"/>
    <lineage>
        <taxon>Eukaryota</taxon>
        <taxon>Fungi</taxon>
        <taxon>Dikarya</taxon>
        <taxon>Basidiomycota</taxon>
        <taxon>Agaricomycotina</taxon>
        <taxon>Agaricomycetes</taxon>
        <taxon>Agaricomycetidae</taxon>
        <taxon>Agaricales</taxon>
        <taxon>Agaricineae</taxon>
        <taxon>Psathyrellaceae</taxon>
        <taxon>Ephemerocybe</taxon>
    </lineage>
</organism>
<reference evidence="3 4" key="1">
    <citation type="journal article" date="2020" name="ISME J.">
        <title>Uncovering the hidden diversity of litter-decomposition mechanisms in mushroom-forming fungi.</title>
        <authorList>
            <person name="Floudas D."/>
            <person name="Bentzer J."/>
            <person name="Ahren D."/>
            <person name="Johansson T."/>
            <person name="Persson P."/>
            <person name="Tunlid A."/>
        </authorList>
    </citation>
    <scope>NUCLEOTIDE SEQUENCE [LARGE SCALE GENOMIC DNA]</scope>
    <source>
        <strain evidence="3 4">CBS 175.51</strain>
    </source>
</reference>
<dbReference type="PANTHER" id="PTHR19959:SF119">
    <property type="entry name" value="FUNGAL LIPASE-LIKE DOMAIN-CONTAINING PROTEIN"/>
    <property type="match status" value="1"/>
</dbReference>
<dbReference type="EMBL" id="JAACJK010000005">
    <property type="protein sequence ID" value="KAF5339975.1"/>
    <property type="molecule type" value="Genomic_DNA"/>
</dbReference>
<dbReference type="SUPFAM" id="SSF48452">
    <property type="entry name" value="TPR-like"/>
    <property type="match status" value="1"/>
</dbReference>
<dbReference type="Proteomes" id="UP000541558">
    <property type="component" value="Unassembled WGS sequence"/>
</dbReference>
<evidence type="ECO:0000313" key="4">
    <source>
        <dbReference type="Proteomes" id="UP000541558"/>
    </source>
</evidence>
<dbReference type="Gene3D" id="1.25.40.10">
    <property type="entry name" value="Tetratricopeptide repeat domain"/>
    <property type="match status" value="4"/>
</dbReference>
<feature type="region of interest" description="Disordered" evidence="1">
    <location>
        <begin position="1"/>
        <end position="23"/>
    </location>
</feature>
<evidence type="ECO:0000313" key="3">
    <source>
        <dbReference type="EMBL" id="KAF5339975.1"/>
    </source>
</evidence>
<gene>
    <name evidence="3" type="ORF">D9611_012387</name>
</gene>
<dbReference type="AlphaFoldDB" id="A0A8H5CDT9"/>
<feature type="compositionally biased region" description="Polar residues" evidence="1">
    <location>
        <begin position="1"/>
        <end position="14"/>
    </location>
</feature>
<accession>A0A8H5CDT9</accession>
<dbReference type="InterPro" id="IPR024983">
    <property type="entry name" value="CHAT_dom"/>
</dbReference>
<feature type="domain" description="CHAT" evidence="2">
    <location>
        <begin position="949"/>
        <end position="1201"/>
    </location>
</feature>
<dbReference type="InterPro" id="IPR011990">
    <property type="entry name" value="TPR-like_helical_dom_sf"/>
</dbReference>
<protein>
    <recommendedName>
        <fullName evidence="2">CHAT domain-containing protein</fullName>
    </recommendedName>
</protein>
<sequence>MGISTSMVNSQTRDAPNETAESGDELYDTGMALLGWYNLKITNDVGDLDAAVSTLKRALQLTAGGHPDIALRLSHLGNALWTRFQCTGDLQDLSEGISMEQRALELTPEGHPDMASRLANLGASIHSRFQRIGDLQDLSEAISMDQRAVELTPEDHPVIAERLGNLSTSIYSQFKRTGDLQDLSEAISMDQRALELTPEDHPDIAERLASLGASIHSRFRHTGELQDLAESILLRQRALELTPEGHADMAERLANLSTSIHSRFKRTGDLQDLAEAVALKRRALELTPEGHSDMASRLADLGSSIHSRFERSGDPQELAEAVALRRRALELTQEGHAYMASRLTHLAASIHARFECTGNLQDLSEAISMARERSSLPQRVIRAWLCDSPILRALELTPEGDPDMALRLTHLAVLIHARFERTGDLQDLAESVALTRRALELTPEGHPDMASRLTHLGASIHARFERTGDLQDITEAVALEQGALELTPEGHPYMAVRLADLGSSIYTRFERTGDLQDLSEAISMVQRAVELTSEGHPAMAPRLANLGTSIHSRFQRTGDLQDLFEAISMEQRAVDLTPEGHPHMAWRLGNLGALIHSRFKRTGDPQDIAEAVALKQRALELTPGDHADMASCLFELAASIWSRFEHTGAPHDATEALSNFRTCATSTLGPPHERLKAAKRWAALLEPYNIHSPDVLTAYDTVIHLTTLTTTLDQALENRYAQLAKDSSGLPLKAAAAALTLNRVDKALEWLEEGRCLVWGQLTRLRTPIDDLRRCDHELADSIVEVSRRLEGAGSSRNALRLEMSVSEKVILEDQARTHVVLAKQWDELLAKARAMPGFESFLKPMPCYRLMQNVPEAGHVVIINIDKDRCDAIVLSSGRGEPLHIPLGSFSLSRCNQYREGMSQQLHFYCLRDRGGAVSIAAKGARDECGICPRFGRRTKSGETVVQAILRGLWDDVVHPILQSLKISRITSTCRAVRPRIWWCPTGPLSFLLIHAAGIYDSHDSECVLDYAISSYTPTVAALAERVRNVRPIEKSISGLFMTCQPRASGGSHIPGTTKEVKSIHDLTKRTAVRVEKLEGDAVTPESCLDSMERLSSVHLACHASQDATDPLKSRFLFHNGSLTLSAILQRNLKNADLAFLSACQTSTGAQKLPDEAVHLAAGMLAAGYRRVVATMWSIGDEHAPDVAVDFYRYLLDRRNCADGGGFDGTYSAHALHHAI</sequence>
<dbReference type="OrthoDB" id="9991317at2759"/>
<dbReference type="Pfam" id="PF12770">
    <property type="entry name" value="CHAT"/>
    <property type="match status" value="1"/>
</dbReference>
<comment type="caution">
    <text evidence="3">The sequence shown here is derived from an EMBL/GenBank/DDBJ whole genome shotgun (WGS) entry which is preliminary data.</text>
</comment>
<name>A0A8H5CDT9_9AGAR</name>